<proteinExistence type="predicted"/>
<organism evidence="2">
    <name type="scientific">viral metagenome</name>
    <dbReference type="NCBI Taxonomy" id="1070528"/>
    <lineage>
        <taxon>unclassified sequences</taxon>
        <taxon>metagenomes</taxon>
        <taxon>organismal metagenomes</taxon>
    </lineage>
</organism>
<dbReference type="EMBL" id="MN740759">
    <property type="protein sequence ID" value="QHS81663.1"/>
    <property type="molecule type" value="Genomic_DNA"/>
</dbReference>
<dbReference type="AlphaFoldDB" id="A0A6C0AQ58"/>
<evidence type="ECO:0000313" key="2">
    <source>
        <dbReference type="EMBL" id="QHS81663.1"/>
    </source>
</evidence>
<keyword evidence="1" id="KW-1133">Transmembrane helix</keyword>
<name>A0A6C0AQ58_9ZZZZ</name>
<evidence type="ECO:0000256" key="1">
    <source>
        <dbReference type="SAM" id="Phobius"/>
    </source>
</evidence>
<keyword evidence="1" id="KW-0472">Membrane</keyword>
<sequence length="130" mass="14922">MDRCRGVNNSTMDFLPYISISIFVCSLIAAFVGFVRNMPKREPVPIPTLSRTTEARYAFEKAEYDVAKAKYALQFLRRSRVADRIIKHAEEDLKQAGLAWADSLKGVFQVKRRARSASPESVELYERFQN</sequence>
<keyword evidence="1" id="KW-0812">Transmembrane</keyword>
<protein>
    <submittedName>
        <fullName evidence="2">Uncharacterized protein</fullName>
    </submittedName>
</protein>
<reference evidence="2" key="1">
    <citation type="journal article" date="2020" name="Nature">
        <title>Giant virus diversity and host interactions through global metagenomics.</title>
        <authorList>
            <person name="Schulz F."/>
            <person name="Roux S."/>
            <person name="Paez-Espino D."/>
            <person name="Jungbluth S."/>
            <person name="Walsh D.A."/>
            <person name="Denef V.J."/>
            <person name="McMahon K.D."/>
            <person name="Konstantinidis K.T."/>
            <person name="Eloe-Fadrosh E.A."/>
            <person name="Kyrpides N.C."/>
            <person name="Woyke T."/>
        </authorList>
    </citation>
    <scope>NUCLEOTIDE SEQUENCE</scope>
    <source>
        <strain evidence="2">GVMAG-S-1101164-72</strain>
    </source>
</reference>
<feature type="transmembrane region" description="Helical" evidence="1">
    <location>
        <begin position="14"/>
        <end position="35"/>
    </location>
</feature>
<accession>A0A6C0AQ58</accession>